<keyword evidence="3" id="KW-0788">Thiol protease</keyword>
<comment type="caution">
    <text evidence="6">The sequence shown here is derived from an EMBL/GenBank/DDBJ whole genome shotgun (WGS) entry which is preliminary data.</text>
</comment>
<gene>
    <name evidence="6" type="ORF">ABID19_006675</name>
</gene>
<dbReference type="InterPro" id="IPR006473">
    <property type="entry name" value="Peptidase_C58_Yopt"/>
</dbReference>
<feature type="domain" description="Peptidase C58 YopT-type" evidence="5">
    <location>
        <begin position="7"/>
        <end position="129"/>
    </location>
</feature>
<evidence type="ECO:0000313" key="7">
    <source>
        <dbReference type="Proteomes" id="UP001549204"/>
    </source>
</evidence>
<evidence type="ECO:0000256" key="4">
    <source>
        <dbReference type="SAM" id="MobiDB-lite"/>
    </source>
</evidence>
<name>A0ABV2GZ95_9HYPH</name>
<dbReference type="CDD" id="cd20497">
    <property type="entry name" value="C58_YopT-like"/>
    <property type="match status" value="1"/>
</dbReference>
<feature type="region of interest" description="Disordered" evidence="4">
    <location>
        <begin position="1"/>
        <end position="21"/>
    </location>
</feature>
<dbReference type="Gene3D" id="3.90.70.20">
    <property type="match status" value="1"/>
</dbReference>
<dbReference type="InterPro" id="IPR038765">
    <property type="entry name" value="Papain-like_cys_pep_sf"/>
</dbReference>
<keyword evidence="1" id="KW-0645">Protease</keyword>
<reference evidence="6 7" key="1">
    <citation type="submission" date="2024-06" db="EMBL/GenBank/DDBJ databases">
        <title>Genomic Encyclopedia of Type Strains, Phase IV (KMG-IV): sequencing the most valuable type-strain genomes for metagenomic binning, comparative biology and taxonomic classification.</title>
        <authorList>
            <person name="Goeker M."/>
        </authorList>
    </citation>
    <scope>NUCLEOTIDE SEQUENCE [LARGE SCALE GENOMIC DNA]</scope>
    <source>
        <strain evidence="6 7">DSM 100022</strain>
    </source>
</reference>
<accession>A0ABV2GZ95</accession>
<sequence>MDVRSSSRSEGAESSQANLEAKTTMLREVGLDPSKKENVYTFGGPDSISPMLKKISKSGANHLLSLRFTNGQRHSIATSASDGRITLFDPNYGEFVVQPDQTGSFFQSLANRYRNPNGLELSTVTTQKMN</sequence>
<keyword evidence="2" id="KW-0378">Hydrolase</keyword>
<feature type="compositionally biased region" description="Basic and acidic residues" evidence="4">
    <location>
        <begin position="1"/>
        <end position="11"/>
    </location>
</feature>
<dbReference type="Pfam" id="PF03543">
    <property type="entry name" value="Peptidase_C58"/>
    <property type="match status" value="1"/>
</dbReference>
<evidence type="ECO:0000259" key="5">
    <source>
        <dbReference type="Pfam" id="PF03543"/>
    </source>
</evidence>
<dbReference type="Proteomes" id="UP001549204">
    <property type="component" value="Unassembled WGS sequence"/>
</dbReference>
<evidence type="ECO:0000313" key="6">
    <source>
        <dbReference type="EMBL" id="MET3583610.1"/>
    </source>
</evidence>
<proteinExistence type="predicted"/>
<evidence type="ECO:0000256" key="2">
    <source>
        <dbReference type="ARBA" id="ARBA00022801"/>
    </source>
</evidence>
<dbReference type="SUPFAM" id="SSF54001">
    <property type="entry name" value="Cysteine proteinases"/>
    <property type="match status" value="1"/>
</dbReference>
<protein>
    <submittedName>
        <fullName evidence="6">YopT-type cysteine protease-like protein</fullName>
    </submittedName>
</protein>
<evidence type="ECO:0000256" key="3">
    <source>
        <dbReference type="ARBA" id="ARBA00022807"/>
    </source>
</evidence>
<dbReference type="EMBL" id="JBEPMC010000020">
    <property type="protein sequence ID" value="MET3583610.1"/>
    <property type="molecule type" value="Genomic_DNA"/>
</dbReference>
<keyword evidence="7" id="KW-1185">Reference proteome</keyword>
<organism evidence="6 7">
    <name type="scientific">Mesorhizobium robiniae</name>
    <dbReference type="NCBI Taxonomy" id="559315"/>
    <lineage>
        <taxon>Bacteria</taxon>
        <taxon>Pseudomonadati</taxon>
        <taxon>Pseudomonadota</taxon>
        <taxon>Alphaproteobacteria</taxon>
        <taxon>Hyphomicrobiales</taxon>
        <taxon>Phyllobacteriaceae</taxon>
        <taxon>Mesorhizobium</taxon>
    </lineage>
</organism>
<dbReference type="NCBIfam" id="TIGR01586">
    <property type="entry name" value="yopT_cys_prot"/>
    <property type="match status" value="1"/>
</dbReference>
<evidence type="ECO:0000256" key="1">
    <source>
        <dbReference type="ARBA" id="ARBA00022670"/>
    </source>
</evidence>